<dbReference type="RefSeq" id="WP_071069496.1">
    <property type="nucleotide sequence ID" value="NZ_CP017754.1"/>
</dbReference>
<reference evidence="3 4" key="1">
    <citation type="submission" date="2016-10" db="EMBL/GenBank/DDBJ databases">
        <title>Complete genome sequences of three Cupriavidus strains isolated from various Malaysian environments.</title>
        <authorList>
            <person name="Abdullah A.A.-A."/>
            <person name="Shafie N.A.H."/>
            <person name="Lau N.S."/>
        </authorList>
    </citation>
    <scope>NUCLEOTIDE SEQUENCE [LARGE SCALE GENOMIC DNA]</scope>
    <source>
        <strain evidence="3 4">USMAA1020</strain>
    </source>
</reference>
<accession>A0ABN4TJM3</accession>
<dbReference type="PROSITE" id="PS50943">
    <property type="entry name" value="HTH_CROC1"/>
    <property type="match status" value="1"/>
</dbReference>
<name>A0ABN4TJM3_9BURK</name>
<dbReference type="InterPro" id="IPR013430">
    <property type="entry name" value="Toxin_antidote_HigA"/>
</dbReference>
<gene>
    <name evidence="3" type="ORF">BKK80_11615</name>
</gene>
<proteinExistence type="predicted"/>
<dbReference type="SUPFAM" id="SSF47413">
    <property type="entry name" value="lambda repressor-like DNA-binding domains"/>
    <property type="match status" value="1"/>
</dbReference>
<keyword evidence="4" id="KW-1185">Reference proteome</keyword>
<evidence type="ECO:0000259" key="2">
    <source>
        <dbReference type="PROSITE" id="PS50943"/>
    </source>
</evidence>
<dbReference type="SMART" id="SM00530">
    <property type="entry name" value="HTH_XRE"/>
    <property type="match status" value="1"/>
</dbReference>
<evidence type="ECO:0000313" key="4">
    <source>
        <dbReference type="Proteomes" id="UP000177515"/>
    </source>
</evidence>
<dbReference type="PANTHER" id="PTHR36924">
    <property type="entry name" value="ANTITOXIN HIGA-1"/>
    <property type="match status" value="1"/>
</dbReference>
<dbReference type="NCBIfam" id="TIGR02607">
    <property type="entry name" value="antidote_HigA"/>
    <property type="match status" value="1"/>
</dbReference>
<dbReference type="InterPro" id="IPR001387">
    <property type="entry name" value="Cro/C1-type_HTH"/>
</dbReference>
<organism evidence="3 4">
    <name type="scientific">Cupriavidus malaysiensis</name>
    <dbReference type="NCBI Taxonomy" id="367825"/>
    <lineage>
        <taxon>Bacteria</taxon>
        <taxon>Pseudomonadati</taxon>
        <taxon>Pseudomonadota</taxon>
        <taxon>Betaproteobacteria</taxon>
        <taxon>Burkholderiales</taxon>
        <taxon>Burkholderiaceae</taxon>
        <taxon>Cupriavidus</taxon>
    </lineage>
</organism>
<dbReference type="CDD" id="cd00093">
    <property type="entry name" value="HTH_XRE"/>
    <property type="match status" value="1"/>
</dbReference>
<dbReference type="InterPro" id="IPR010982">
    <property type="entry name" value="Lambda_DNA-bd_dom_sf"/>
</dbReference>
<keyword evidence="1" id="KW-0238">DNA-binding</keyword>
<dbReference type="EMBL" id="CP017754">
    <property type="protein sequence ID" value="AOZ06399.1"/>
    <property type="molecule type" value="Genomic_DNA"/>
</dbReference>
<evidence type="ECO:0000256" key="1">
    <source>
        <dbReference type="ARBA" id="ARBA00023125"/>
    </source>
</evidence>
<evidence type="ECO:0000313" key="3">
    <source>
        <dbReference type="EMBL" id="AOZ06399.1"/>
    </source>
</evidence>
<dbReference type="Proteomes" id="UP000177515">
    <property type="component" value="Chromosome 1"/>
</dbReference>
<dbReference type="Pfam" id="PF01381">
    <property type="entry name" value="HTH_3"/>
    <property type="match status" value="1"/>
</dbReference>
<sequence>MRMHNPPHPGEILHDLWLEPLDLTITRAAEALGVARKTLSEIVNGKSAVSPEMAVRLEIAFGKSAESWLAHQAAYDLWLVEQRRGELHVHPLKHAA</sequence>
<feature type="domain" description="HTH cro/C1-type" evidence="2">
    <location>
        <begin position="21"/>
        <end position="68"/>
    </location>
</feature>
<dbReference type="PANTHER" id="PTHR36924:SF1">
    <property type="entry name" value="ANTITOXIN HIGA-1"/>
    <property type="match status" value="1"/>
</dbReference>
<protein>
    <submittedName>
        <fullName evidence="3">Addiction module antidote protein, HigA family</fullName>
    </submittedName>
</protein>
<dbReference type="Gene3D" id="1.10.260.40">
    <property type="entry name" value="lambda repressor-like DNA-binding domains"/>
    <property type="match status" value="1"/>
</dbReference>